<feature type="compositionally biased region" description="Basic and acidic residues" evidence="1">
    <location>
        <begin position="186"/>
        <end position="203"/>
    </location>
</feature>
<dbReference type="AlphaFoldDB" id="A0A9Q3DS07"/>
<dbReference type="Proteomes" id="UP000765509">
    <property type="component" value="Unassembled WGS sequence"/>
</dbReference>
<comment type="caution">
    <text evidence="2">The sequence shown here is derived from an EMBL/GenBank/DDBJ whole genome shotgun (WGS) entry which is preliminary data.</text>
</comment>
<dbReference type="EMBL" id="AVOT02020977">
    <property type="protein sequence ID" value="MBW0509506.1"/>
    <property type="molecule type" value="Genomic_DNA"/>
</dbReference>
<feature type="region of interest" description="Disordered" evidence="1">
    <location>
        <begin position="167"/>
        <end position="210"/>
    </location>
</feature>
<organism evidence="2 3">
    <name type="scientific">Austropuccinia psidii MF-1</name>
    <dbReference type="NCBI Taxonomy" id="1389203"/>
    <lineage>
        <taxon>Eukaryota</taxon>
        <taxon>Fungi</taxon>
        <taxon>Dikarya</taxon>
        <taxon>Basidiomycota</taxon>
        <taxon>Pucciniomycotina</taxon>
        <taxon>Pucciniomycetes</taxon>
        <taxon>Pucciniales</taxon>
        <taxon>Sphaerophragmiaceae</taxon>
        <taxon>Austropuccinia</taxon>
    </lineage>
</organism>
<evidence type="ECO:0000256" key="1">
    <source>
        <dbReference type="SAM" id="MobiDB-lite"/>
    </source>
</evidence>
<evidence type="ECO:0000313" key="3">
    <source>
        <dbReference type="Proteomes" id="UP000765509"/>
    </source>
</evidence>
<proteinExistence type="predicted"/>
<evidence type="ECO:0000313" key="2">
    <source>
        <dbReference type="EMBL" id="MBW0509506.1"/>
    </source>
</evidence>
<name>A0A9Q3DS07_9BASI</name>
<dbReference type="OrthoDB" id="8026949at2759"/>
<gene>
    <name evidence="2" type="ORF">O181_049221</name>
</gene>
<protein>
    <submittedName>
        <fullName evidence="2">Uncharacterized protein</fullName>
    </submittedName>
</protein>
<accession>A0A9Q3DS07</accession>
<keyword evidence="3" id="KW-1185">Reference proteome</keyword>
<reference evidence="2" key="1">
    <citation type="submission" date="2021-03" db="EMBL/GenBank/DDBJ databases">
        <title>Draft genome sequence of rust myrtle Austropuccinia psidii MF-1, a brazilian biotype.</title>
        <authorList>
            <person name="Quecine M.C."/>
            <person name="Pachon D.M.R."/>
            <person name="Bonatelli M.L."/>
            <person name="Correr F.H."/>
            <person name="Franceschini L.M."/>
            <person name="Leite T.F."/>
            <person name="Margarido G.R.A."/>
            <person name="Almeida C.A."/>
            <person name="Ferrarezi J.A."/>
            <person name="Labate C.A."/>
        </authorList>
    </citation>
    <scope>NUCLEOTIDE SEQUENCE</scope>
    <source>
        <strain evidence="2">MF-1</strain>
    </source>
</reference>
<sequence length="210" mass="24300">MELIDHIDELFIDVQRIPDYWITDRLDTELKGHASTWYTGMKKSMAEEAGHGGRVKKSKSTAMVLGYGKIPCHFKMKNTLWTKIHMNDEIANTLHNVRKRTNIGKYSQYRSSSFKKKQPFRVDFKNKPKGRVADMTKKKNSCHNCGSTDHYANNYPTERKKVYAIEKFPEKEPSTGDYDSDSMGDSIREPSDYDQDPKAELVETWRSSSC</sequence>